<evidence type="ECO:0000313" key="1">
    <source>
        <dbReference type="EMBL" id="KAK0439506.1"/>
    </source>
</evidence>
<sequence>MSILALPPELLEKITFQVGCRGYQAMRSTCRVLCDVATPFVFENLHINFEYIESHRSEAKSFLKELSNGRRLARFVRSIHFQSTMMHRRPKIAQVWNAITLLGKQNTFYRTVGNLLLAAVPLMQSLEYFWWGIYDQQVVVDRVAMKDIIHRLSALPRLEFVAITSWKIKQEIPCAPFHHLTSLLVSGRGTLDYVPPIIANSPKLLELDVTTFRYDHPSPPHFPVVSLFSAFPEGEHSSLLIMRLSGNYFNLDPSTVPVLIPHLRKLVQFHVPIGFEIPDEFWSGLLAARVYFPRVSCSSEGLGDSFLTYLGSYHGLKELKLWPFEPNAQDDERHSRFLLHHIIPTHAISLTDVTINPRYAGPWCFDASMCHSLSFCMNLEHLAICVDEERAPVTGPGNVVVTLMKSLKHWPFLKCLTIETVVSVEAGIYVRPNQSPQREVCARVQDIVTMQYRNPTLQMLALRINTDFVYGFKLRRSELPGESYSFYSDHLSYWGERLSKDKE</sequence>
<evidence type="ECO:0000313" key="2">
    <source>
        <dbReference type="Proteomes" id="UP001175211"/>
    </source>
</evidence>
<dbReference type="EMBL" id="JAUEPS010000084">
    <property type="protein sequence ID" value="KAK0439506.1"/>
    <property type="molecule type" value="Genomic_DNA"/>
</dbReference>
<name>A0AA39JB36_ARMTA</name>
<dbReference type="AlphaFoldDB" id="A0AA39JB36"/>
<keyword evidence="2" id="KW-1185">Reference proteome</keyword>
<protein>
    <recommendedName>
        <fullName evidence="3">F-box domain-containing protein</fullName>
    </recommendedName>
</protein>
<dbReference type="Proteomes" id="UP001175211">
    <property type="component" value="Unassembled WGS sequence"/>
</dbReference>
<accession>A0AA39JB36</accession>
<reference evidence="1" key="1">
    <citation type="submission" date="2023-06" db="EMBL/GenBank/DDBJ databases">
        <authorList>
            <consortium name="Lawrence Berkeley National Laboratory"/>
            <person name="Ahrendt S."/>
            <person name="Sahu N."/>
            <person name="Indic B."/>
            <person name="Wong-Bajracharya J."/>
            <person name="Merenyi Z."/>
            <person name="Ke H.-M."/>
            <person name="Monk M."/>
            <person name="Kocsube S."/>
            <person name="Drula E."/>
            <person name="Lipzen A."/>
            <person name="Balint B."/>
            <person name="Henrissat B."/>
            <person name="Andreopoulos B."/>
            <person name="Martin F.M."/>
            <person name="Harder C.B."/>
            <person name="Rigling D."/>
            <person name="Ford K.L."/>
            <person name="Foster G.D."/>
            <person name="Pangilinan J."/>
            <person name="Papanicolaou A."/>
            <person name="Barry K."/>
            <person name="LaButti K."/>
            <person name="Viragh M."/>
            <person name="Koriabine M."/>
            <person name="Yan M."/>
            <person name="Riley R."/>
            <person name="Champramary S."/>
            <person name="Plett K.L."/>
            <person name="Tsai I.J."/>
            <person name="Slot J."/>
            <person name="Sipos G."/>
            <person name="Plett J."/>
            <person name="Nagy L.G."/>
            <person name="Grigoriev I.V."/>
        </authorList>
    </citation>
    <scope>NUCLEOTIDE SEQUENCE</scope>
    <source>
        <strain evidence="1">CCBAS 213</strain>
    </source>
</reference>
<organism evidence="1 2">
    <name type="scientific">Armillaria tabescens</name>
    <name type="common">Ringless honey mushroom</name>
    <name type="synonym">Agaricus tabescens</name>
    <dbReference type="NCBI Taxonomy" id="1929756"/>
    <lineage>
        <taxon>Eukaryota</taxon>
        <taxon>Fungi</taxon>
        <taxon>Dikarya</taxon>
        <taxon>Basidiomycota</taxon>
        <taxon>Agaricomycotina</taxon>
        <taxon>Agaricomycetes</taxon>
        <taxon>Agaricomycetidae</taxon>
        <taxon>Agaricales</taxon>
        <taxon>Marasmiineae</taxon>
        <taxon>Physalacriaceae</taxon>
        <taxon>Desarmillaria</taxon>
    </lineage>
</organism>
<evidence type="ECO:0008006" key="3">
    <source>
        <dbReference type="Google" id="ProtNLM"/>
    </source>
</evidence>
<gene>
    <name evidence="1" type="ORF">EV420DRAFT_1769426</name>
</gene>
<dbReference type="RefSeq" id="XP_060323291.1">
    <property type="nucleotide sequence ID" value="XM_060481029.1"/>
</dbReference>
<dbReference type="Gene3D" id="3.80.10.10">
    <property type="entry name" value="Ribonuclease Inhibitor"/>
    <property type="match status" value="1"/>
</dbReference>
<comment type="caution">
    <text evidence="1">The sequence shown here is derived from an EMBL/GenBank/DDBJ whole genome shotgun (WGS) entry which is preliminary data.</text>
</comment>
<proteinExistence type="predicted"/>
<dbReference type="GeneID" id="85364577"/>
<dbReference type="SUPFAM" id="SSF52047">
    <property type="entry name" value="RNI-like"/>
    <property type="match status" value="1"/>
</dbReference>
<dbReference type="InterPro" id="IPR032675">
    <property type="entry name" value="LRR_dom_sf"/>
</dbReference>